<dbReference type="Pfam" id="PF05192">
    <property type="entry name" value="MutS_III"/>
    <property type="match status" value="1"/>
</dbReference>
<dbReference type="STRING" id="36842.SAMN02194393_04803"/>
<reference evidence="6 7" key="1">
    <citation type="submission" date="2017-02" db="EMBL/GenBank/DDBJ databases">
        <authorList>
            <person name="Peterson S.W."/>
        </authorList>
    </citation>
    <scope>NUCLEOTIDE SEQUENCE [LARGE SCALE GENOMIC DNA]</scope>
    <source>
        <strain evidence="6 7">M1</strain>
    </source>
</reference>
<gene>
    <name evidence="6" type="ORF">SAMN02194393_04803</name>
</gene>
<sequence length="602" mass="70887">MKTPYKIYEKRRDYYKGLLEKQKKSLNMIGNLRLFVVLAGLGNTIFLYLTKNNTLLLPIFLVYLAIFIYLVIKYNQVKEIKKYISSLYKINDNSLKRVKGEWKSFSDTGGEFCNENHNFSYDLDIFGKASLFQWINTTATYMGRQFLKQYLTKPCTSKDKIYKRQEAIDELAGKLWWRQRFMAEAMAISEKSNNPESLYKWVNERNEFYLRPWVKFIVNMLPIISISTILIYFMTNNMSYYYPISILGIQILILKFKNKERSKVLNTVYKYKDNIAVYRHMLKQFEKKNFKSKYLNELKNILINEENEKVYNQIERLEKITQSITNRNNAAFIFVNIVILWDYRCMIRLENWKKKSGEHIRAWLNTIGELEALGSLAVIRHDNPQWAKPIIIDNPSHFRSTNMGHPLIDDKRVCNDLKFENETRILLITGSNMSGKSTLLRTAGINLVLAYAGAPVCAKTFSCSIMKIYTCMRISDNMEKNISSFYAELLRIKEIVKETESNTQVFFLLDEIFKGTNSEDRHKGAKILIKKLLKNNGMGLVSTHDLELETLEKESEKKVKNYHFREYYKNNEIYFDYKLRPGPSKTRNALYLMRMVGIDDGI</sequence>
<dbReference type="Pfam" id="PF00488">
    <property type="entry name" value="MutS_V"/>
    <property type="match status" value="1"/>
</dbReference>
<dbReference type="InterPro" id="IPR027417">
    <property type="entry name" value="P-loop_NTPase"/>
</dbReference>
<keyword evidence="4" id="KW-1133">Transmembrane helix</keyword>
<keyword evidence="4" id="KW-0472">Membrane</keyword>
<dbReference type="RefSeq" id="WP_170917570.1">
    <property type="nucleotide sequence ID" value="NZ_FUZT01000016.1"/>
</dbReference>
<dbReference type="InterPro" id="IPR036187">
    <property type="entry name" value="DNA_mismatch_repair_MutS_sf"/>
</dbReference>
<dbReference type="Proteomes" id="UP000190285">
    <property type="component" value="Unassembled WGS sequence"/>
</dbReference>
<proteinExistence type="predicted"/>
<evidence type="ECO:0000256" key="4">
    <source>
        <dbReference type="SAM" id="Phobius"/>
    </source>
</evidence>
<dbReference type="PANTHER" id="PTHR11361:SF99">
    <property type="entry name" value="DNA MISMATCH REPAIR PROTEIN"/>
    <property type="match status" value="1"/>
</dbReference>
<keyword evidence="2" id="KW-0067">ATP-binding</keyword>
<evidence type="ECO:0000256" key="1">
    <source>
        <dbReference type="ARBA" id="ARBA00022741"/>
    </source>
</evidence>
<evidence type="ECO:0000259" key="5">
    <source>
        <dbReference type="SMART" id="SM00534"/>
    </source>
</evidence>
<keyword evidence="3" id="KW-0238">DNA-binding</keyword>
<feature type="domain" description="DNA mismatch repair proteins mutS family" evidence="5">
    <location>
        <begin position="423"/>
        <end position="602"/>
    </location>
</feature>
<dbReference type="SUPFAM" id="SSF48334">
    <property type="entry name" value="DNA repair protein MutS, domain III"/>
    <property type="match status" value="1"/>
</dbReference>
<evidence type="ECO:0000256" key="2">
    <source>
        <dbReference type="ARBA" id="ARBA00022840"/>
    </source>
</evidence>
<dbReference type="InterPro" id="IPR045076">
    <property type="entry name" value="MutS"/>
</dbReference>
<dbReference type="Gene3D" id="3.40.50.300">
    <property type="entry name" value="P-loop containing nucleotide triphosphate hydrolases"/>
    <property type="match status" value="1"/>
</dbReference>
<dbReference type="Gene3D" id="1.10.1420.10">
    <property type="match status" value="1"/>
</dbReference>
<dbReference type="InterPro" id="IPR000432">
    <property type="entry name" value="DNA_mismatch_repair_MutS_C"/>
</dbReference>
<dbReference type="GO" id="GO:0005524">
    <property type="term" value="F:ATP binding"/>
    <property type="evidence" value="ECO:0007669"/>
    <property type="project" value="UniProtKB-KW"/>
</dbReference>
<dbReference type="GO" id="GO:0140664">
    <property type="term" value="F:ATP-dependent DNA damage sensor activity"/>
    <property type="evidence" value="ECO:0007669"/>
    <property type="project" value="InterPro"/>
</dbReference>
<dbReference type="PANTHER" id="PTHR11361">
    <property type="entry name" value="DNA MISMATCH REPAIR PROTEIN MUTS FAMILY MEMBER"/>
    <property type="match status" value="1"/>
</dbReference>
<protein>
    <submittedName>
        <fullName evidence="6">Mismatch repair ATPase (MutS family)</fullName>
    </submittedName>
</protein>
<keyword evidence="4" id="KW-0812">Transmembrane</keyword>
<dbReference type="GO" id="GO:0030983">
    <property type="term" value="F:mismatched DNA binding"/>
    <property type="evidence" value="ECO:0007669"/>
    <property type="project" value="InterPro"/>
</dbReference>
<dbReference type="SUPFAM" id="SSF52540">
    <property type="entry name" value="P-loop containing nucleoside triphosphate hydrolases"/>
    <property type="match status" value="1"/>
</dbReference>
<dbReference type="AlphaFoldDB" id="A0A1T5MIE0"/>
<dbReference type="EMBL" id="FUZT01000016">
    <property type="protein sequence ID" value="SKC88016.1"/>
    <property type="molecule type" value="Genomic_DNA"/>
</dbReference>
<keyword evidence="7" id="KW-1185">Reference proteome</keyword>
<dbReference type="InterPro" id="IPR007696">
    <property type="entry name" value="DNA_mismatch_repair_MutS_core"/>
</dbReference>
<organism evidence="6 7">
    <name type="scientific">Maledivibacter halophilus</name>
    <dbReference type="NCBI Taxonomy" id="36842"/>
    <lineage>
        <taxon>Bacteria</taxon>
        <taxon>Bacillati</taxon>
        <taxon>Bacillota</taxon>
        <taxon>Clostridia</taxon>
        <taxon>Peptostreptococcales</taxon>
        <taxon>Caminicellaceae</taxon>
        <taxon>Maledivibacter</taxon>
    </lineage>
</organism>
<feature type="transmembrane region" description="Helical" evidence="4">
    <location>
        <begin position="55"/>
        <end position="72"/>
    </location>
</feature>
<name>A0A1T5MIE0_9FIRM</name>
<accession>A0A1T5MIE0</accession>
<dbReference type="GO" id="GO:0005829">
    <property type="term" value="C:cytosol"/>
    <property type="evidence" value="ECO:0007669"/>
    <property type="project" value="TreeGrafter"/>
</dbReference>
<feature type="transmembrane region" description="Helical" evidence="4">
    <location>
        <begin position="213"/>
        <end position="234"/>
    </location>
</feature>
<evidence type="ECO:0000313" key="6">
    <source>
        <dbReference type="EMBL" id="SKC88016.1"/>
    </source>
</evidence>
<dbReference type="SMART" id="SM00534">
    <property type="entry name" value="MUTSac"/>
    <property type="match status" value="1"/>
</dbReference>
<dbReference type="CDD" id="cd03283">
    <property type="entry name" value="ABC_MutS-like"/>
    <property type="match status" value="1"/>
</dbReference>
<evidence type="ECO:0000313" key="7">
    <source>
        <dbReference type="Proteomes" id="UP000190285"/>
    </source>
</evidence>
<dbReference type="GO" id="GO:0006298">
    <property type="term" value="P:mismatch repair"/>
    <property type="evidence" value="ECO:0007669"/>
    <property type="project" value="InterPro"/>
</dbReference>
<evidence type="ECO:0000256" key="3">
    <source>
        <dbReference type="ARBA" id="ARBA00023125"/>
    </source>
</evidence>
<keyword evidence="1" id="KW-0547">Nucleotide-binding</keyword>
<feature type="transmembrane region" description="Helical" evidence="4">
    <location>
        <begin position="31"/>
        <end position="49"/>
    </location>
</feature>